<evidence type="ECO:0000259" key="2">
    <source>
        <dbReference type="PROSITE" id="PS50837"/>
    </source>
</evidence>
<gene>
    <name evidence="3" type="ORF">P154DRAFT_382739</name>
</gene>
<feature type="non-terminal residue" evidence="3">
    <location>
        <position position="355"/>
    </location>
</feature>
<organism evidence="3 4">
    <name type="scientific">Amniculicola lignicola CBS 123094</name>
    <dbReference type="NCBI Taxonomy" id="1392246"/>
    <lineage>
        <taxon>Eukaryota</taxon>
        <taxon>Fungi</taxon>
        <taxon>Dikarya</taxon>
        <taxon>Ascomycota</taxon>
        <taxon>Pezizomycotina</taxon>
        <taxon>Dothideomycetes</taxon>
        <taxon>Pleosporomycetidae</taxon>
        <taxon>Pleosporales</taxon>
        <taxon>Amniculicolaceae</taxon>
        <taxon>Amniculicola</taxon>
    </lineage>
</organism>
<dbReference type="OrthoDB" id="4772757at2759"/>
<sequence>ILDFIKPLPYQDRHNYLQEFRTEGVGQWITTMPAFLNWRDGRSSRTLWCNGGPGAGKTYLTSVIIDHLEKFSQSPQRRVLYIYFDYKQQLEQTPHKILQTLLRQLLATFAELPPEAEDLHEAILGGKDLPGWADLRILFIQLCQGRPEIFVVFDALDECDEYTNRKKVTELLQDIMQAGVYLLVTSRPYPEDIYDLLGDCRQVLVEASDADIKSYVENEIAQSVFLSKKVGKDVREQIVRSILEKSQGMFLLPALQMKTILGQTNRRQVLQALEKLPRGLSENLSFTMDRIKSQHAESDTKAQLALSVLMWLSTVKRPLSARELQQAVAIPPNGEEMDDLIDEMSFVDSCFGLVV</sequence>
<feature type="non-terminal residue" evidence="3">
    <location>
        <position position="1"/>
    </location>
</feature>
<accession>A0A6A5VZS6</accession>
<dbReference type="Pfam" id="PF24883">
    <property type="entry name" value="NPHP3_N"/>
    <property type="match status" value="1"/>
</dbReference>
<dbReference type="InterPro" id="IPR007111">
    <property type="entry name" value="NACHT_NTPase"/>
</dbReference>
<dbReference type="Gene3D" id="3.40.50.300">
    <property type="entry name" value="P-loop containing nucleotide triphosphate hydrolases"/>
    <property type="match status" value="1"/>
</dbReference>
<dbReference type="PANTHER" id="PTHR10039">
    <property type="entry name" value="AMELOGENIN"/>
    <property type="match status" value="1"/>
</dbReference>
<dbReference type="InterPro" id="IPR027417">
    <property type="entry name" value="P-loop_NTPase"/>
</dbReference>
<name>A0A6A5VZS6_9PLEO</name>
<proteinExistence type="predicted"/>
<dbReference type="PROSITE" id="PS50837">
    <property type="entry name" value="NACHT"/>
    <property type="match status" value="1"/>
</dbReference>
<reference evidence="3" key="1">
    <citation type="journal article" date="2020" name="Stud. Mycol.">
        <title>101 Dothideomycetes genomes: a test case for predicting lifestyles and emergence of pathogens.</title>
        <authorList>
            <person name="Haridas S."/>
            <person name="Albert R."/>
            <person name="Binder M."/>
            <person name="Bloem J."/>
            <person name="Labutti K."/>
            <person name="Salamov A."/>
            <person name="Andreopoulos B."/>
            <person name="Baker S."/>
            <person name="Barry K."/>
            <person name="Bills G."/>
            <person name="Bluhm B."/>
            <person name="Cannon C."/>
            <person name="Castanera R."/>
            <person name="Culley D."/>
            <person name="Daum C."/>
            <person name="Ezra D."/>
            <person name="Gonzalez J."/>
            <person name="Henrissat B."/>
            <person name="Kuo A."/>
            <person name="Liang C."/>
            <person name="Lipzen A."/>
            <person name="Lutzoni F."/>
            <person name="Magnuson J."/>
            <person name="Mondo S."/>
            <person name="Nolan M."/>
            <person name="Ohm R."/>
            <person name="Pangilinan J."/>
            <person name="Park H.-J."/>
            <person name="Ramirez L."/>
            <person name="Alfaro M."/>
            <person name="Sun H."/>
            <person name="Tritt A."/>
            <person name="Yoshinaga Y."/>
            <person name="Zwiers L.-H."/>
            <person name="Turgeon B."/>
            <person name="Goodwin S."/>
            <person name="Spatafora J."/>
            <person name="Crous P."/>
            <person name="Grigoriev I."/>
        </authorList>
    </citation>
    <scope>NUCLEOTIDE SEQUENCE</scope>
    <source>
        <strain evidence="3">CBS 123094</strain>
    </source>
</reference>
<keyword evidence="4" id="KW-1185">Reference proteome</keyword>
<protein>
    <recommendedName>
        <fullName evidence="2">NACHT domain-containing protein</fullName>
    </recommendedName>
</protein>
<dbReference type="InterPro" id="IPR056884">
    <property type="entry name" value="NPHP3-like_N"/>
</dbReference>
<dbReference type="Proteomes" id="UP000799779">
    <property type="component" value="Unassembled WGS sequence"/>
</dbReference>
<feature type="domain" description="NACHT" evidence="2">
    <location>
        <begin position="45"/>
        <end position="188"/>
    </location>
</feature>
<dbReference type="PANTHER" id="PTHR10039:SF15">
    <property type="entry name" value="NACHT DOMAIN-CONTAINING PROTEIN"/>
    <property type="match status" value="1"/>
</dbReference>
<evidence type="ECO:0000256" key="1">
    <source>
        <dbReference type="ARBA" id="ARBA00022737"/>
    </source>
</evidence>
<dbReference type="SUPFAM" id="SSF52540">
    <property type="entry name" value="P-loop containing nucleoside triphosphate hydrolases"/>
    <property type="match status" value="1"/>
</dbReference>
<dbReference type="AlphaFoldDB" id="A0A6A5VZS6"/>
<evidence type="ECO:0000313" key="3">
    <source>
        <dbReference type="EMBL" id="KAF1994950.1"/>
    </source>
</evidence>
<evidence type="ECO:0000313" key="4">
    <source>
        <dbReference type="Proteomes" id="UP000799779"/>
    </source>
</evidence>
<dbReference type="EMBL" id="ML977648">
    <property type="protein sequence ID" value="KAF1994950.1"/>
    <property type="molecule type" value="Genomic_DNA"/>
</dbReference>
<keyword evidence="1" id="KW-0677">Repeat</keyword>